<dbReference type="Proteomes" id="UP000282926">
    <property type="component" value="Unassembled WGS sequence"/>
</dbReference>
<keyword evidence="3" id="KW-1185">Reference proteome</keyword>
<evidence type="ECO:0000256" key="1">
    <source>
        <dbReference type="SAM" id="Phobius"/>
    </source>
</evidence>
<keyword evidence="1" id="KW-0812">Transmembrane</keyword>
<dbReference type="RefSeq" id="WP_127781357.1">
    <property type="nucleotide sequence ID" value="NZ_SADD01000019.1"/>
</dbReference>
<evidence type="ECO:0000313" key="3">
    <source>
        <dbReference type="Proteomes" id="UP000282926"/>
    </source>
</evidence>
<keyword evidence="1" id="KW-0472">Membrane</keyword>
<gene>
    <name evidence="2" type="ORF">EA187_19345</name>
</gene>
<name>A0ABY0CP76_9DELT</name>
<reference evidence="2 3" key="1">
    <citation type="submission" date="2019-01" db="EMBL/GenBank/DDBJ databases">
        <title>Lujinxingia litoralis gen. nov., sp. nov. and Lujinxingia sediminis gen. nov., sp. nov., new members in the order Bradymonadales, isolated from coastal sediment.</title>
        <authorList>
            <person name="Li C.-M."/>
        </authorList>
    </citation>
    <scope>NUCLEOTIDE SEQUENCE [LARGE SCALE GENOMIC DNA]</scope>
    <source>
        <strain evidence="2 3">SEH01</strain>
    </source>
</reference>
<organism evidence="2 3">
    <name type="scientific">Lujinxingia sediminis</name>
    <dbReference type="NCBI Taxonomy" id="2480984"/>
    <lineage>
        <taxon>Bacteria</taxon>
        <taxon>Deltaproteobacteria</taxon>
        <taxon>Bradymonadales</taxon>
        <taxon>Lujinxingiaceae</taxon>
        <taxon>Lujinxingia</taxon>
    </lineage>
</organism>
<sequence length="225" mass="25384">MEGLESVEFIAILALLLLVCLATFLKWRHWEKSASAWREVADHCGLHFWDRGVAAQQLEGGYRGYDVQVSTETFRMDQGRYADIHYVTTCVVKALEPALGEVWMDPREPYAHEIGAWKATTKSFAAAFRRNDVGITRWLADDPEVRLVMERVQAAGDNLTLRHGELRRSRGHLFVSFGDLLTFINTSIDVAAKIDSRARQFPVETTQEGEAGEEVVVSVSNNAVW</sequence>
<protein>
    <recommendedName>
        <fullName evidence="4">DUF4230 domain-containing protein</fullName>
    </recommendedName>
</protein>
<proteinExistence type="predicted"/>
<feature type="transmembrane region" description="Helical" evidence="1">
    <location>
        <begin position="6"/>
        <end position="25"/>
    </location>
</feature>
<evidence type="ECO:0008006" key="4">
    <source>
        <dbReference type="Google" id="ProtNLM"/>
    </source>
</evidence>
<dbReference type="EMBL" id="SADD01000019">
    <property type="protein sequence ID" value="RVU41058.1"/>
    <property type="molecule type" value="Genomic_DNA"/>
</dbReference>
<accession>A0ABY0CP76</accession>
<comment type="caution">
    <text evidence="2">The sequence shown here is derived from an EMBL/GenBank/DDBJ whole genome shotgun (WGS) entry which is preliminary data.</text>
</comment>
<evidence type="ECO:0000313" key="2">
    <source>
        <dbReference type="EMBL" id="RVU41058.1"/>
    </source>
</evidence>
<keyword evidence="1" id="KW-1133">Transmembrane helix</keyword>